<dbReference type="InterPro" id="IPR000843">
    <property type="entry name" value="HTH_LacI"/>
</dbReference>
<evidence type="ECO:0000313" key="5">
    <source>
        <dbReference type="EMBL" id="GIF55593.1"/>
    </source>
</evidence>
<dbReference type="Gene3D" id="3.40.50.2300">
    <property type="match status" value="2"/>
</dbReference>
<dbReference type="SMART" id="SM00354">
    <property type="entry name" value="HTH_LACI"/>
    <property type="match status" value="1"/>
</dbReference>
<dbReference type="Pfam" id="PF13377">
    <property type="entry name" value="Peripla_BP_3"/>
    <property type="match status" value="1"/>
</dbReference>
<comment type="caution">
    <text evidence="5">The sequence shown here is derived from an EMBL/GenBank/DDBJ whole genome shotgun (WGS) entry which is preliminary data.</text>
</comment>
<keyword evidence="3" id="KW-0804">Transcription</keyword>
<dbReference type="RefSeq" id="WP_203701394.1">
    <property type="nucleotide sequence ID" value="NZ_BAAALU010000007.1"/>
</dbReference>
<keyword evidence="1" id="KW-0805">Transcription regulation</keyword>
<dbReference type="SUPFAM" id="SSF47413">
    <property type="entry name" value="lambda repressor-like DNA-binding domains"/>
    <property type="match status" value="1"/>
</dbReference>
<keyword evidence="6" id="KW-1185">Reference proteome</keyword>
<reference evidence="5 6" key="1">
    <citation type="submission" date="2021-01" db="EMBL/GenBank/DDBJ databases">
        <title>Whole genome shotgun sequence of Asanoa iriomotensis NBRC 100142.</title>
        <authorList>
            <person name="Komaki H."/>
            <person name="Tamura T."/>
        </authorList>
    </citation>
    <scope>NUCLEOTIDE SEQUENCE [LARGE SCALE GENOMIC DNA]</scope>
    <source>
        <strain evidence="5 6">NBRC 100142</strain>
    </source>
</reference>
<evidence type="ECO:0000256" key="2">
    <source>
        <dbReference type="ARBA" id="ARBA00023125"/>
    </source>
</evidence>
<dbReference type="PANTHER" id="PTHR30146">
    <property type="entry name" value="LACI-RELATED TRANSCRIPTIONAL REPRESSOR"/>
    <property type="match status" value="1"/>
</dbReference>
<dbReference type="CDD" id="cd01392">
    <property type="entry name" value="HTH_LacI"/>
    <property type="match status" value="1"/>
</dbReference>
<dbReference type="InterPro" id="IPR028082">
    <property type="entry name" value="Peripla_BP_I"/>
</dbReference>
<dbReference type="PANTHER" id="PTHR30146:SF109">
    <property type="entry name" value="HTH-TYPE TRANSCRIPTIONAL REGULATOR GALS"/>
    <property type="match status" value="1"/>
</dbReference>
<gene>
    <name evidence="5" type="ORF">Air01nite_16880</name>
</gene>
<sequence length="340" mass="35435">MTARRMDVARLAGTSPAVVSYVLNGGPRPVSAQTRAKVLAAVEQLGYRPNGIARSLRMSRTMTLGLVIPDNANPYFAELARAIEEESFAEGYTLLIGNAAENDERQTAYVRTFLARQVDGLFIVPAHGPAGFLGDLERSRTPWICLDRQVPGAAAPGVLVDNRGGAYAATRHLLAHGRRRIACVGGPRDLMPAADRVDGWRAALAEDGIAMPAVHTGFGRRGGYGAARELLAGPDRPDAVFVASDEQAVGVLRAIAEAGLRCPDDIAVASFDGIPGAAYTTPALTTMAQPFAMLAAAAVAHLLSPPAGPTDVLPVTLVKRGSCGCPDPPGGDPISEEAAA</sequence>
<evidence type="ECO:0000313" key="6">
    <source>
        <dbReference type="Proteomes" id="UP000624325"/>
    </source>
</evidence>
<dbReference type="CDD" id="cd06267">
    <property type="entry name" value="PBP1_LacI_sugar_binding-like"/>
    <property type="match status" value="1"/>
</dbReference>
<dbReference type="SUPFAM" id="SSF53822">
    <property type="entry name" value="Periplasmic binding protein-like I"/>
    <property type="match status" value="1"/>
</dbReference>
<dbReference type="EMBL" id="BONC01000008">
    <property type="protein sequence ID" value="GIF55593.1"/>
    <property type="molecule type" value="Genomic_DNA"/>
</dbReference>
<evidence type="ECO:0000259" key="4">
    <source>
        <dbReference type="PROSITE" id="PS50932"/>
    </source>
</evidence>
<organism evidence="5 6">
    <name type="scientific">Asanoa iriomotensis</name>
    <dbReference type="NCBI Taxonomy" id="234613"/>
    <lineage>
        <taxon>Bacteria</taxon>
        <taxon>Bacillati</taxon>
        <taxon>Actinomycetota</taxon>
        <taxon>Actinomycetes</taxon>
        <taxon>Micromonosporales</taxon>
        <taxon>Micromonosporaceae</taxon>
        <taxon>Asanoa</taxon>
    </lineage>
</organism>
<dbReference type="Proteomes" id="UP000624325">
    <property type="component" value="Unassembled WGS sequence"/>
</dbReference>
<feature type="domain" description="HTH lacI-type" evidence="4">
    <location>
        <begin position="7"/>
        <end position="58"/>
    </location>
</feature>
<dbReference type="PROSITE" id="PS50932">
    <property type="entry name" value="HTH_LACI_2"/>
    <property type="match status" value="1"/>
</dbReference>
<evidence type="ECO:0000256" key="3">
    <source>
        <dbReference type="ARBA" id="ARBA00023163"/>
    </source>
</evidence>
<keyword evidence="2" id="KW-0238">DNA-binding</keyword>
<name>A0ABQ4BYJ9_9ACTN</name>
<proteinExistence type="predicted"/>
<protein>
    <submittedName>
        <fullName evidence="5">LacI family transcriptional regulator</fullName>
    </submittedName>
</protein>
<accession>A0ABQ4BYJ9</accession>
<dbReference type="InterPro" id="IPR010982">
    <property type="entry name" value="Lambda_DNA-bd_dom_sf"/>
</dbReference>
<dbReference type="InterPro" id="IPR046335">
    <property type="entry name" value="LacI/GalR-like_sensor"/>
</dbReference>
<evidence type="ECO:0000256" key="1">
    <source>
        <dbReference type="ARBA" id="ARBA00023015"/>
    </source>
</evidence>
<dbReference type="Pfam" id="PF00356">
    <property type="entry name" value="LacI"/>
    <property type="match status" value="1"/>
</dbReference>
<dbReference type="Gene3D" id="1.10.260.40">
    <property type="entry name" value="lambda repressor-like DNA-binding domains"/>
    <property type="match status" value="1"/>
</dbReference>